<evidence type="ECO:0000259" key="1">
    <source>
        <dbReference type="Pfam" id="PF12705"/>
    </source>
</evidence>
<protein>
    <submittedName>
        <fullName evidence="2">PD-(D/E)XK nuclease superfamily protein</fullName>
    </submittedName>
</protein>
<sequence>MKRPDLSGRFFYFYGMTHFSFLDKLSHQIVSDFGTSLSEITIILPNKRARVFLLEALKGQLNQTVFAPSIISIEDFIQDVAGIRAIDPVELLFEFYNVYLSVTPVEKQQEFDLFANWGKTLLQDFNEIDRYLLKPSHVFSYLKDIEVLKRWDLQPSETTVLIDNHLEFWSRLPEYYETLYAHLKNKGFGYQGLIYREAVDNLQHFSEALAGKRLIFAGFNALNQAEEKIIQQLLFNEQAKIYWDIDAVFLKDGHHDAGLFIRRFQKEWKQYTTQPFEWIVNEFGKEKNIQIIGTPKTIGQAKIAGKIVEQIQNNGQSLDTTALVLGEENLLIPALYALPNTVQSLNITMGYSSKNNPAQILVSKLFKLHANAIQRSEKSYTFYYKEVLDILTHPLVEPYNNAAAVIRIINQNNITFLSQKKFLELNQDASELFQLLFERWENDAVSVLNRLSRIILSIKSFLGNDSEEDKVAKAFLYSIFKTINKLINYQEKYNRIDSVAMLHTIYKQIVDLAEVSFEGEPLSGLQVMGVLESRVLDFENVIITSMNEGVFPAGKSMNSFIPYDVKRELGLPTYKEKDAIYCYHFYHLLLRAKNIYLLYNTESEGLDAGEKSRFITQLEIEKQPNHTITHQIYNAYLPDKAYEPIVVPKSERVMERLQEIATGKGFSPSGLTSYIRNPIQFYNQRVLRISEVEEVEENIALNTLGTIIHGVLEELYKPFVGQFLSVEKIAEMLSKANGEVEKQFREVYKEGEIRKGKNLLAFEVAKRNVFNFLNEEKKRIENGDEVKVLALEISLDRTLEDARLPYPVKIAGNVDRIEQRNGKIRIIDYKTGKVELKSVQLKDWTGLTLDIKNDKIIQLLCYAFMYEQQTNGMEMEAGIISFKNMKAGFLPFGIKEDKNVDVVITPEVLDAFKTEVIALINEMLNPEVSFEEKLD</sequence>
<proteinExistence type="predicted"/>
<organism evidence="2 3">
    <name type="scientific">Flavobacterium saliperosum</name>
    <dbReference type="NCBI Taxonomy" id="329186"/>
    <lineage>
        <taxon>Bacteria</taxon>
        <taxon>Pseudomonadati</taxon>
        <taxon>Bacteroidota</taxon>
        <taxon>Flavobacteriia</taxon>
        <taxon>Flavobacteriales</taxon>
        <taxon>Flavobacteriaceae</taxon>
        <taxon>Flavobacterium</taxon>
    </lineage>
</organism>
<dbReference type="InterPro" id="IPR027417">
    <property type="entry name" value="P-loop_NTPase"/>
</dbReference>
<dbReference type="Proteomes" id="UP000182124">
    <property type="component" value="Unassembled WGS sequence"/>
</dbReference>
<reference evidence="2 3" key="1">
    <citation type="submission" date="2016-10" db="EMBL/GenBank/DDBJ databases">
        <authorList>
            <person name="de Groot N.N."/>
        </authorList>
    </citation>
    <scope>NUCLEOTIDE SEQUENCE [LARGE SCALE GENOMIC DNA]</scope>
    <source>
        <strain evidence="2 3">CGMCC 1.3801</strain>
    </source>
</reference>
<dbReference type="EMBL" id="FMTY01000008">
    <property type="protein sequence ID" value="SCX17634.1"/>
    <property type="molecule type" value="Genomic_DNA"/>
</dbReference>
<dbReference type="eggNOG" id="COG2887">
    <property type="taxonomic scope" value="Bacteria"/>
</dbReference>
<evidence type="ECO:0000313" key="2">
    <source>
        <dbReference type="EMBL" id="SCX17634.1"/>
    </source>
</evidence>
<dbReference type="InterPro" id="IPR038726">
    <property type="entry name" value="PDDEXK_AddAB-type"/>
</dbReference>
<feature type="domain" description="PD-(D/E)XK endonuclease-like" evidence="1">
    <location>
        <begin position="666"/>
        <end position="932"/>
    </location>
</feature>
<dbReference type="eggNOG" id="COG3893">
    <property type="taxonomic scope" value="Bacteria"/>
</dbReference>
<dbReference type="InterPro" id="IPR011604">
    <property type="entry name" value="PDDEXK-like_dom_sf"/>
</dbReference>
<dbReference type="STRING" id="329186.SAMN02927925_02544"/>
<evidence type="ECO:0000313" key="3">
    <source>
        <dbReference type="Proteomes" id="UP000182124"/>
    </source>
</evidence>
<dbReference type="AlphaFoldDB" id="A0A1G4W6S6"/>
<dbReference type="SUPFAM" id="SSF52540">
    <property type="entry name" value="P-loop containing nucleoside triphosphate hydrolases"/>
    <property type="match status" value="1"/>
</dbReference>
<dbReference type="Gene3D" id="3.90.320.10">
    <property type="match status" value="1"/>
</dbReference>
<accession>A0A1G4W6S6</accession>
<gene>
    <name evidence="2" type="ORF">SAMN02927925_02544</name>
</gene>
<dbReference type="Pfam" id="PF12705">
    <property type="entry name" value="PDDEXK_1"/>
    <property type="match status" value="1"/>
</dbReference>
<name>A0A1G4W6S6_9FLAO</name>